<accession>A0A344TXZ9</accession>
<evidence type="ECO:0000313" key="2">
    <source>
        <dbReference type="EMBL" id="AXE23520.1"/>
    </source>
</evidence>
<evidence type="ECO:0000256" key="1">
    <source>
        <dbReference type="SAM" id="MobiDB-lite"/>
    </source>
</evidence>
<dbReference type="OrthoDB" id="4235365at2"/>
<dbReference type="Proteomes" id="UP000252004">
    <property type="component" value="Chromosome"/>
</dbReference>
<dbReference type="RefSeq" id="WP_114054701.1">
    <property type="nucleotide sequence ID" value="NZ_CP030862.1"/>
</dbReference>
<sequence>MPSWPRITCPACRRSVAVSPDTRHLARHDPPGPQNRRHGLPPISCVASGRLIPAGSDLLLPMFEDAEPEPADEKLALF</sequence>
<organism evidence="2 3">
    <name type="scientific">Streptomyces globosus</name>
    <dbReference type="NCBI Taxonomy" id="68209"/>
    <lineage>
        <taxon>Bacteria</taxon>
        <taxon>Bacillati</taxon>
        <taxon>Actinomycetota</taxon>
        <taxon>Actinomycetes</taxon>
        <taxon>Kitasatosporales</taxon>
        <taxon>Streptomycetaceae</taxon>
        <taxon>Streptomyces</taxon>
    </lineage>
</organism>
<protein>
    <submittedName>
        <fullName evidence="2">Uncharacterized protein</fullName>
    </submittedName>
</protein>
<proteinExistence type="predicted"/>
<reference evidence="2 3" key="1">
    <citation type="submission" date="2018-01" db="EMBL/GenBank/DDBJ databases">
        <title>Draft genome Sequence of streptomyces globosus LZH-48.</title>
        <authorList>
            <person name="Ran K."/>
            <person name="Li Z."/>
            <person name="Wei S."/>
            <person name="Dong R."/>
        </authorList>
    </citation>
    <scope>NUCLEOTIDE SEQUENCE [LARGE SCALE GENOMIC DNA]</scope>
    <source>
        <strain evidence="2 3">LZH-48</strain>
    </source>
</reference>
<gene>
    <name evidence="2" type="ORF">C0216_08640</name>
</gene>
<feature type="region of interest" description="Disordered" evidence="1">
    <location>
        <begin position="19"/>
        <end position="41"/>
    </location>
</feature>
<dbReference type="EMBL" id="CP030862">
    <property type="protein sequence ID" value="AXE23520.1"/>
    <property type="molecule type" value="Genomic_DNA"/>
</dbReference>
<dbReference type="KEGG" id="sgz:C0216_08640"/>
<dbReference type="AlphaFoldDB" id="A0A344TXZ9"/>
<evidence type="ECO:0000313" key="3">
    <source>
        <dbReference type="Proteomes" id="UP000252004"/>
    </source>
</evidence>
<feature type="compositionally biased region" description="Basic and acidic residues" evidence="1">
    <location>
        <begin position="21"/>
        <end position="30"/>
    </location>
</feature>
<keyword evidence="3" id="KW-1185">Reference proteome</keyword>
<name>A0A344TXZ9_9ACTN</name>